<dbReference type="InterPro" id="IPR036390">
    <property type="entry name" value="WH_DNA-bd_sf"/>
</dbReference>
<keyword evidence="1" id="KW-0805">Transcription regulation</keyword>
<dbReference type="CDD" id="cd00038">
    <property type="entry name" value="CAP_ED"/>
    <property type="match status" value="1"/>
</dbReference>
<dbReference type="InterPro" id="IPR012318">
    <property type="entry name" value="HTH_CRP"/>
</dbReference>
<dbReference type="Gene3D" id="2.60.120.10">
    <property type="entry name" value="Jelly Rolls"/>
    <property type="match status" value="1"/>
</dbReference>
<dbReference type="Pfam" id="PF00027">
    <property type="entry name" value="cNMP_binding"/>
    <property type="match status" value="1"/>
</dbReference>
<dbReference type="GO" id="GO:0003677">
    <property type="term" value="F:DNA binding"/>
    <property type="evidence" value="ECO:0007669"/>
    <property type="project" value="UniProtKB-KW"/>
</dbReference>
<organism evidence="5 6">
    <name type="scientific">Salinicola socius</name>
    <dbReference type="NCBI Taxonomy" id="404433"/>
    <lineage>
        <taxon>Bacteria</taxon>
        <taxon>Pseudomonadati</taxon>
        <taxon>Pseudomonadota</taxon>
        <taxon>Gammaproteobacteria</taxon>
        <taxon>Oceanospirillales</taxon>
        <taxon>Halomonadaceae</taxon>
        <taxon>Salinicola</taxon>
    </lineage>
</organism>
<evidence type="ECO:0000313" key="5">
    <source>
        <dbReference type="EMBL" id="OLO04034.1"/>
    </source>
</evidence>
<dbReference type="InterPro" id="IPR014710">
    <property type="entry name" value="RmlC-like_jellyroll"/>
</dbReference>
<dbReference type="OrthoDB" id="9126850at2"/>
<comment type="caution">
    <text evidence="5">The sequence shown here is derived from an EMBL/GenBank/DDBJ whole genome shotgun (WGS) entry which is preliminary data.</text>
</comment>
<dbReference type="GO" id="GO:0006355">
    <property type="term" value="P:regulation of DNA-templated transcription"/>
    <property type="evidence" value="ECO:0007669"/>
    <property type="project" value="InterPro"/>
</dbReference>
<dbReference type="PROSITE" id="PS51063">
    <property type="entry name" value="HTH_CRP_2"/>
    <property type="match status" value="1"/>
</dbReference>
<evidence type="ECO:0000256" key="2">
    <source>
        <dbReference type="ARBA" id="ARBA00023125"/>
    </source>
</evidence>
<feature type="domain" description="HTH crp-type" evidence="4">
    <location>
        <begin position="171"/>
        <end position="246"/>
    </location>
</feature>
<dbReference type="InterPro" id="IPR036388">
    <property type="entry name" value="WH-like_DNA-bd_sf"/>
</dbReference>
<dbReference type="InterPro" id="IPR018490">
    <property type="entry name" value="cNMP-bd_dom_sf"/>
</dbReference>
<dbReference type="InterPro" id="IPR000595">
    <property type="entry name" value="cNMP-bd_dom"/>
</dbReference>
<dbReference type="RefSeq" id="WP_075570442.1">
    <property type="nucleotide sequence ID" value="NZ_MSDO01000017.1"/>
</dbReference>
<dbReference type="STRING" id="404433.BTW07_12205"/>
<evidence type="ECO:0000256" key="3">
    <source>
        <dbReference type="ARBA" id="ARBA00023163"/>
    </source>
</evidence>
<gene>
    <name evidence="5" type="ORF">BTW07_12205</name>
</gene>
<evidence type="ECO:0000259" key="4">
    <source>
        <dbReference type="PROSITE" id="PS51063"/>
    </source>
</evidence>
<sequence>MSSLVEAAAPSLNISQRPAANSQPWQGYSLYFEILSRHSPLSITNRETLTELQQAPRRFKKGSVIKNHELNTKYVLAIQNGWACSCRVTEEGKRQIIDLYLPGDIVGLRDYHAGGRFDEVIMLTEGLVIPMHKSQLDLGMQKDHSLVNAVLATSMHQCNIMADRLNNLISHDATTRIAYFILELHARLNLARGEIQELTLPVSQQVIGDLLGMTNVHVCRCLSQLEFQGLLTRDKESRNIRILDYAALLTLAEFNTSYLYSCRVDNPRASRPLNPH</sequence>
<accession>A0A1Q8SRH5</accession>
<dbReference type="Gene3D" id="1.10.10.10">
    <property type="entry name" value="Winged helix-like DNA-binding domain superfamily/Winged helix DNA-binding domain"/>
    <property type="match status" value="1"/>
</dbReference>
<evidence type="ECO:0000313" key="6">
    <source>
        <dbReference type="Proteomes" id="UP000186878"/>
    </source>
</evidence>
<dbReference type="SUPFAM" id="SSF51206">
    <property type="entry name" value="cAMP-binding domain-like"/>
    <property type="match status" value="1"/>
</dbReference>
<protein>
    <recommendedName>
        <fullName evidence="4">HTH crp-type domain-containing protein</fullName>
    </recommendedName>
</protein>
<keyword evidence="2" id="KW-0238">DNA-binding</keyword>
<dbReference type="Proteomes" id="UP000186878">
    <property type="component" value="Unassembled WGS sequence"/>
</dbReference>
<dbReference type="SUPFAM" id="SSF46785">
    <property type="entry name" value="Winged helix' DNA-binding domain"/>
    <property type="match status" value="1"/>
</dbReference>
<dbReference type="EMBL" id="MSDO01000017">
    <property type="protein sequence ID" value="OLO04034.1"/>
    <property type="molecule type" value="Genomic_DNA"/>
</dbReference>
<dbReference type="Pfam" id="PF13545">
    <property type="entry name" value="HTH_Crp_2"/>
    <property type="match status" value="1"/>
</dbReference>
<name>A0A1Q8SRH5_9GAMM</name>
<keyword evidence="6" id="KW-1185">Reference proteome</keyword>
<dbReference type="AlphaFoldDB" id="A0A1Q8SRH5"/>
<dbReference type="SMART" id="SM00419">
    <property type="entry name" value="HTH_CRP"/>
    <property type="match status" value="1"/>
</dbReference>
<evidence type="ECO:0000256" key="1">
    <source>
        <dbReference type="ARBA" id="ARBA00023015"/>
    </source>
</evidence>
<keyword evidence="3" id="KW-0804">Transcription</keyword>
<proteinExistence type="predicted"/>
<reference evidence="5 6" key="1">
    <citation type="submission" date="2016-12" db="EMBL/GenBank/DDBJ databases">
        <title>Draft genome sequences of strains Salinicola socius SMB35, Salinicola sp. MH3R3-1 and Chromohalobacter sp. SMB17 from the Verkhnekamsk potash mining region of Russia.</title>
        <authorList>
            <person name="Mavrodi D.V."/>
            <person name="Olsson B.E."/>
            <person name="Korsakova E.S."/>
            <person name="Pyankova A."/>
            <person name="Mavrodi O.V."/>
            <person name="Plotnikova E.G."/>
        </authorList>
    </citation>
    <scope>NUCLEOTIDE SEQUENCE [LARGE SCALE GENOMIC DNA]</scope>
    <source>
        <strain evidence="5 6">SMB35</strain>
    </source>
</reference>